<sequence length="335" mass="35439">MTVRVGINGFGRIGRAFLRCVTDATGSGIEVVAVNDIAPVSTLAYLLRHDSTYGVWDRRVEHDDWTMIVEDQPIRVSAAAQPAEVDWKSVHADVVLEATGRFRNRSAAAEHLIAGATKVLVTAPSADCDAMVVVGVNDGDYDPLGHDVVSAASCTTNCLAPMVEVLNRNFGVHNGLVTTIHSYTAGQLLLDGVHPDPRRGRSAAINLVPTRTGAAAAIDSVVPTCTGRIGGLAVRAPVVDGSLTDLTAELSSPVSIAEINEAFRVAADTWMSGVLRHNTEPIVSTDVVGDPASCVFDATMTQARGKLAKVFGWYDNEWGYANRLVDLAGRLLPGG</sequence>
<dbReference type="Gene3D" id="3.30.360.10">
    <property type="entry name" value="Dihydrodipicolinate Reductase, domain 2"/>
    <property type="match status" value="1"/>
</dbReference>
<dbReference type="NCBIfam" id="TIGR01534">
    <property type="entry name" value="GAPDH-I"/>
    <property type="match status" value="1"/>
</dbReference>
<protein>
    <recommendedName>
        <fullName evidence="4">Glyceraldehyde-3-phosphate dehydrogenase</fullName>
        <ecNumber evidence="4">1.2.1.-</ecNumber>
    </recommendedName>
</protein>
<dbReference type="InterPro" id="IPR036291">
    <property type="entry name" value="NAD(P)-bd_dom_sf"/>
</dbReference>
<dbReference type="RefSeq" id="WP_377858142.1">
    <property type="nucleotide sequence ID" value="NZ_JBHLZU010000023.1"/>
</dbReference>
<comment type="similarity">
    <text evidence="1 3">Belongs to the glyceraldehyde-3-phosphate dehydrogenase family.</text>
</comment>
<gene>
    <name evidence="6" type="primary">gap</name>
    <name evidence="6" type="ORF">ACFFQA_27160</name>
</gene>
<keyword evidence="7" id="KW-1185">Reference proteome</keyword>
<evidence type="ECO:0000256" key="3">
    <source>
        <dbReference type="RuleBase" id="RU000397"/>
    </source>
</evidence>
<dbReference type="PRINTS" id="PR00078">
    <property type="entry name" value="G3PDHDRGNASE"/>
</dbReference>
<reference evidence="6 7" key="1">
    <citation type="submission" date="2024-09" db="EMBL/GenBank/DDBJ databases">
        <authorList>
            <person name="Sun Q."/>
            <person name="Mori K."/>
        </authorList>
    </citation>
    <scope>NUCLEOTIDE SEQUENCE [LARGE SCALE GENOMIC DNA]</scope>
    <source>
        <strain evidence="6 7">TBRC 7907</strain>
    </source>
</reference>
<dbReference type="EC" id="1.2.1.-" evidence="4"/>
<comment type="caution">
    <text evidence="6">The sequence shown here is derived from an EMBL/GenBank/DDBJ whole genome shotgun (WGS) entry which is preliminary data.</text>
</comment>
<dbReference type="InterPro" id="IPR020829">
    <property type="entry name" value="GlycerAld_3-P_DH_cat"/>
</dbReference>
<dbReference type="InterPro" id="IPR006424">
    <property type="entry name" value="Glyceraldehyde-3-P_DH_1"/>
</dbReference>
<dbReference type="InterPro" id="IPR020831">
    <property type="entry name" value="GlycerAld/Erythrose_P_DH"/>
</dbReference>
<evidence type="ECO:0000256" key="1">
    <source>
        <dbReference type="ARBA" id="ARBA00007406"/>
    </source>
</evidence>
<dbReference type="PROSITE" id="PS00071">
    <property type="entry name" value="GAPDH"/>
    <property type="match status" value="1"/>
</dbReference>
<evidence type="ECO:0000313" key="7">
    <source>
        <dbReference type="Proteomes" id="UP001589693"/>
    </source>
</evidence>
<organism evidence="6 7">
    <name type="scientific">Allokutzneria oryzae</name>
    <dbReference type="NCBI Taxonomy" id="1378989"/>
    <lineage>
        <taxon>Bacteria</taxon>
        <taxon>Bacillati</taxon>
        <taxon>Actinomycetota</taxon>
        <taxon>Actinomycetes</taxon>
        <taxon>Pseudonocardiales</taxon>
        <taxon>Pseudonocardiaceae</taxon>
        <taxon>Allokutzneria</taxon>
    </lineage>
</organism>
<proteinExistence type="inferred from homology"/>
<dbReference type="EMBL" id="JBHLZU010000023">
    <property type="protein sequence ID" value="MFB9907630.1"/>
    <property type="molecule type" value="Genomic_DNA"/>
</dbReference>
<dbReference type="Gene3D" id="3.40.50.720">
    <property type="entry name" value="NAD(P)-binding Rossmann-like Domain"/>
    <property type="match status" value="1"/>
</dbReference>
<dbReference type="PANTHER" id="PTHR43148">
    <property type="entry name" value="GLYCERALDEHYDE-3-PHOSPHATE DEHYDROGENASE 2"/>
    <property type="match status" value="1"/>
</dbReference>
<name>A0ABV6A3A4_9PSEU</name>
<dbReference type="SUPFAM" id="SSF51735">
    <property type="entry name" value="NAD(P)-binding Rossmann-fold domains"/>
    <property type="match status" value="1"/>
</dbReference>
<dbReference type="Proteomes" id="UP001589693">
    <property type="component" value="Unassembled WGS sequence"/>
</dbReference>
<evidence type="ECO:0000313" key="6">
    <source>
        <dbReference type="EMBL" id="MFB9907630.1"/>
    </source>
</evidence>
<evidence type="ECO:0000259" key="5">
    <source>
        <dbReference type="SMART" id="SM00846"/>
    </source>
</evidence>
<keyword evidence="2 4" id="KW-0560">Oxidoreductase</keyword>
<evidence type="ECO:0000256" key="2">
    <source>
        <dbReference type="ARBA" id="ARBA00023002"/>
    </source>
</evidence>
<dbReference type="Pfam" id="PF02800">
    <property type="entry name" value="Gp_dh_C"/>
    <property type="match status" value="1"/>
</dbReference>
<dbReference type="PIRSF" id="PIRSF000149">
    <property type="entry name" value="GAP_DH"/>
    <property type="match status" value="1"/>
</dbReference>
<dbReference type="CDD" id="cd18126">
    <property type="entry name" value="GAPDH_I_C"/>
    <property type="match status" value="1"/>
</dbReference>
<dbReference type="InterPro" id="IPR020828">
    <property type="entry name" value="GlycerAld_3-P_DH_NAD(P)-bd"/>
</dbReference>
<dbReference type="InterPro" id="IPR020830">
    <property type="entry name" value="GlycerAld_3-P_DH_AS"/>
</dbReference>
<feature type="domain" description="Glyceraldehyde 3-phosphate dehydrogenase NAD(P) binding" evidence="5">
    <location>
        <begin position="3"/>
        <end position="154"/>
    </location>
</feature>
<dbReference type="Pfam" id="PF00044">
    <property type="entry name" value="Gp_dh_N"/>
    <property type="match status" value="1"/>
</dbReference>
<dbReference type="SMART" id="SM00846">
    <property type="entry name" value="Gp_dh_N"/>
    <property type="match status" value="1"/>
</dbReference>
<dbReference type="CDD" id="cd05214">
    <property type="entry name" value="GAPDH_I_N"/>
    <property type="match status" value="1"/>
</dbReference>
<evidence type="ECO:0000256" key="4">
    <source>
        <dbReference type="RuleBase" id="RU361160"/>
    </source>
</evidence>
<accession>A0ABV6A3A4</accession>
<dbReference type="SUPFAM" id="SSF55347">
    <property type="entry name" value="Glyceraldehyde-3-phosphate dehydrogenase-like, C-terminal domain"/>
    <property type="match status" value="1"/>
</dbReference>